<evidence type="ECO:0000313" key="2">
    <source>
        <dbReference type="EMBL" id="KAK8766778.1"/>
    </source>
</evidence>
<feature type="signal peptide" evidence="1">
    <location>
        <begin position="1"/>
        <end position="19"/>
    </location>
</feature>
<proteinExistence type="predicted"/>
<dbReference type="AlphaFoldDB" id="A0AAQ4DWD8"/>
<dbReference type="Proteomes" id="UP001321473">
    <property type="component" value="Unassembled WGS sequence"/>
</dbReference>
<name>A0AAQ4DWD8_AMBAM</name>
<sequence>MTSLAGLAVFTLLCAVAAGDDHTFDFYQESQYTPVLTYECYRTGVTLEPENAVNFTILWDGTEAGNDKAVATTWYALNGTMDQYTTGAFDYEYDEETSSIQIKSSDVEEHFLELIKPLNGLCYYLKLTITSQNNRVVYKLYDVDSACGNAAATLRLVDPQRKKRFIFSRDVPEPVYPCRKVQFCAP</sequence>
<evidence type="ECO:0000313" key="3">
    <source>
        <dbReference type="Proteomes" id="UP001321473"/>
    </source>
</evidence>
<gene>
    <name evidence="2" type="ORF">V5799_006441</name>
</gene>
<keyword evidence="1" id="KW-0732">Signal</keyword>
<feature type="chain" id="PRO_5043031203" description="Secreted protein" evidence="1">
    <location>
        <begin position="20"/>
        <end position="186"/>
    </location>
</feature>
<organism evidence="2 3">
    <name type="scientific">Amblyomma americanum</name>
    <name type="common">Lone star tick</name>
    <dbReference type="NCBI Taxonomy" id="6943"/>
    <lineage>
        <taxon>Eukaryota</taxon>
        <taxon>Metazoa</taxon>
        <taxon>Ecdysozoa</taxon>
        <taxon>Arthropoda</taxon>
        <taxon>Chelicerata</taxon>
        <taxon>Arachnida</taxon>
        <taxon>Acari</taxon>
        <taxon>Parasitiformes</taxon>
        <taxon>Ixodida</taxon>
        <taxon>Ixodoidea</taxon>
        <taxon>Ixodidae</taxon>
        <taxon>Amblyomminae</taxon>
        <taxon>Amblyomma</taxon>
    </lineage>
</organism>
<evidence type="ECO:0008006" key="4">
    <source>
        <dbReference type="Google" id="ProtNLM"/>
    </source>
</evidence>
<dbReference type="EMBL" id="JARKHS020026032">
    <property type="protein sequence ID" value="KAK8766778.1"/>
    <property type="molecule type" value="Genomic_DNA"/>
</dbReference>
<keyword evidence="3" id="KW-1185">Reference proteome</keyword>
<protein>
    <recommendedName>
        <fullName evidence="4">Secreted protein</fullName>
    </recommendedName>
</protein>
<evidence type="ECO:0000256" key="1">
    <source>
        <dbReference type="SAM" id="SignalP"/>
    </source>
</evidence>
<reference evidence="2 3" key="1">
    <citation type="journal article" date="2023" name="Arcadia Sci">
        <title>De novo assembly of a long-read Amblyomma americanum tick genome.</title>
        <authorList>
            <person name="Chou S."/>
            <person name="Poskanzer K.E."/>
            <person name="Rollins M."/>
            <person name="Thuy-Boun P.S."/>
        </authorList>
    </citation>
    <scope>NUCLEOTIDE SEQUENCE [LARGE SCALE GENOMIC DNA]</scope>
    <source>
        <strain evidence="2">F_SG_1</strain>
        <tissue evidence="2">Salivary glands</tissue>
    </source>
</reference>
<accession>A0AAQ4DWD8</accession>
<comment type="caution">
    <text evidence="2">The sequence shown here is derived from an EMBL/GenBank/DDBJ whole genome shotgun (WGS) entry which is preliminary data.</text>
</comment>